<dbReference type="InterPro" id="IPR002145">
    <property type="entry name" value="CopG"/>
</dbReference>
<feature type="domain" description="Ribbon-helix-helix protein CopG" evidence="1">
    <location>
        <begin position="51"/>
        <end position="84"/>
    </location>
</feature>
<organism evidence="2 3">
    <name type="scientific">Aminobacter niigataensis</name>
    <dbReference type="NCBI Taxonomy" id="83265"/>
    <lineage>
        <taxon>Bacteria</taxon>
        <taxon>Pseudomonadati</taxon>
        <taxon>Pseudomonadota</taxon>
        <taxon>Alphaproteobacteria</taxon>
        <taxon>Hyphomicrobiales</taxon>
        <taxon>Phyllobacteriaceae</taxon>
        <taxon>Aminobacter</taxon>
    </lineage>
</organism>
<accession>A0ABR6L8W2</accession>
<proteinExistence type="predicted"/>
<reference evidence="2 3" key="1">
    <citation type="submission" date="2020-08" db="EMBL/GenBank/DDBJ databases">
        <title>Genomic Encyclopedia of Type Strains, Phase IV (KMG-IV): sequencing the most valuable type-strain genomes for metagenomic binning, comparative biology and taxonomic classification.</title>
        <authorList>
            <person name="Goeker M."/>
        </authorList>
    </citation>
    <scope>NUCLEOTIDE SEQUENCE [LARGE SCALE GENOMIC DNA]</scope>
    <source>
        <strain evidence="2 3">DSM 7050</strain>
    </source>
</reference>
<dbReference type="RefSeq" id="WP_246389719.1">
    <property type="nucleotide sequence ID" value="NZ_BAAAVZ010000026.1"/>
</dbReference>
<evidence type="ECO:0000313" key="2">
    <source>
        <dbReference type="EMBL" id="MBB4653038.1"/>
    </source>
</evidence>
<evidence type="ECO:0000313" key="3">
    <source>
        <dbReference type="Proteomes" id="UP000539538"/>
    </source>
</evidence>
<name>A0ABR6L8W2_9HYPH</name>
<dbReference type="Pfam" id="PF01402">
    <property type="entry name" value="RHH_1"/>
    <property type="match status" value="1"/>
</dbReference>
<evidence type="ECO:0000259" key="1">
    <source>
        <dbReference type="Pfam" id="PF01402"/>
    </source>
</evidence>
<dbReference type="Proteomes" id="UP000539538">
    <property type="component" value="Unassembled WGS sequence"/>
</dbReference>
<comment type="caution">
    <text evidence="2">The sequence shown here is derived from an EMBL/GenBank/DDBJ whole genome shotgun (WGS) entry which is preliminary data.</text>
</comment>
<gene>
    <name evidence="2" type="ORF">GGQ99_004822</name>
</gene>
<protein>
    <recommendedName>
        <fullName evidence="1">Ribbon-helix-helix protein CopG domain-containing protein</fullName>
    </recommendedName>
</protein>
<sequence>MNTLRPMSTRIDFADEMESASNRIADISRADLQIMLRRAAIRLRNVEGIVLEPDVNEAIDALAYDLKMNRKDLIRVIIREWLEKGAYLPVRIEDDTP</sequence>
<keyword evidence="3" id="KW-1185">Reference proteome</keyword>
<dbReference type="EMBL" id="JACHOT010000009">
    <property type="protein sequence ID" value="MBB4653038.1"/>
    <property type="molecule type" value="Genomic_DNA"/>
</dbReference>